<protein>
    <submittedName>
        <fullName evidence="2">Uncharacterized protein</fullName>
    </submittedName>
</protein>
<reference evidence="2 3" key="1">
    <citation type="submission" date="2024-02" db="EMBL/GenBank/DDBJ databases">
        <authorList>
            <person name="Chen Y."/>
            <person name="Shah S."/>
            <person name="Dougan E. K."/>
            <person name="Thang M."/>
            <person name="Chan C."/>
        </authorList>
    </citation>
    <scope>NUCLEOTIDE SEQUENCE [LARGE SCALE GENOMIC DNA]</scope>
</reference>
<evidence type="ECO:0000313" key="3">
    <source>
        <dbReference type="Proteomes" id="UP001642484"/>
    </source>
</evidence>
<sequence length="336" mass="37575">MLSDHGHLRNLLIPPDSFHDFCTPDKLTGTRYWPKMLCDEDGLNCLLGSSGGPGEGCTNGQYDQCAPPIDTKFEEHATTMQPLTEKQMWHTIKQLSNKAPGLDGIGFDFLKALPYAAMRDLVQMYHKIEAEAMKKTVISALLDAANFYDRINLQKLAERWLVSNYPGTHAAFAMRRQDPGGQKGHRAAQWSLVGRGRGHLKEKNLRKPKCGAANEDEGPPKMRYSSWLYRSSSPPSPSTTKRAEERELGVALKAARWAFRTGMLNFVKRLGGKSATLLAECALPYALCIVNVYVNKYITAGYTSDPRGLRQVLGEFRQHLSFVGYNLGKNNEDLQH</sequence>
<comment type="caution">
    <text evidence="2">The sequence shown here is derived from an EMBL/GenBank/DDBJ whole genome shotgun (WGS) entry which is preliminary data.</text>
</comment>
<dbReference type="EMBL" id="CAXAMN010015557">
    <property type="protein sequence ID" value="CAK9046058.1"/>
    <property type="molecule type" value="Genomic_DNA"/>
</dbReference>
<evidence type="ECO:0000313" key="2">
    <source>
        <dbReference type="EMBL" id="CAK9046058.1"/>
    </source>
</evidence>
<proteinExistence type="predicted"/>
<dbReference type="Proteomes" id="UP001642484">
    <property type="component" value="Unassembled WGS sequence"/>
</dbReference>
<organism evidence="2 3">
    <name type="scientific">Durusdinium trenchii</name>
    <dbReference type="NCBI Taxonomy" id="1381693"/>
    <lineage>
        <taxon>Eukaryota</taxon>
        <taxon>Sar</taxon>
        <taxon>Alveolata</taxon>
        <taxon>Dinophyceae</taxon>
        <taxon>Suessiales</taxon>
        <taxon>Symbiodiniaceae</taxon>
        <taxon>Durusdinium</taxon>
    </lineage>
</organism>
<name>A0ABP0M4H0_9DINO</name>
<accession>A0ABP0M4H0</accession>
<gene>
    <name evidence="2" type="ORF">CCMP2556_LOCUS23972</name>
</gene>
<keyword evidence="3" id="KW-1185">Reference proteome</keyword>
<evidence type="ECO:0000256" key="1">
    <source>
        <dbReference type="SAM" id="MobiDB-lite"/>
    </source>
</evidence>
<feature type="region of interest" description="Disordered" evidence="1">
    <location>
        <begin position="224"/>
        <end position="244"/>
    </location>
</feature>